<evidence type="ECO:0000313" key="4">
    <source>
        <dbReference type="Proteomes" id="UP000013827"/>
    </source>
</evidence>
<evidence type="ECO:0000313" key="3">
    <source>
        <dbReference type="EnsemblProtists" id="EOD16918"/>
    </source>
</evidence>
<reference evidence="3" key="2">
    <citation type="submission" date="2024-10" db="UniProtKB">
        <authorList>
            <consortium name="EnsemblProtists"/>
        </authorList>
    </citation>
    <scope>IDENTIFICATION</scope>
</reference>
<feature type="transmembrane region" description="Helical" evidence="2">
    <location>
        <begin position="294"/>
        <end position="317"/>
    </location>
</feature>
<accession>A0A0D3J083</accession>
<dbReference type="GeneID" id="17263067"/>
<feature type="transmembrane region" description="Helical" evidence="2">
    <location>
        <begin position="329"/>
        <end position="352"/>
    </location>
</feature>
<keyword evidence="2" id="KW-0472">Membrane</keyword>
<feature type="transmembrane region" description="Helical" evidence="2">
    <location>
        <begin position="262"/>
        <end position="282"/>
    </location>
</feature>
<dbReference type="HOGENOM" id="CLU_458886_0_0_1"/>
<feature type="compositionally biased region" description="Basic and acidic residues" evidence="1">
    <location>
        <begin position="40"/>
        <end position="49"/>
    </location>
</feature>
<feature type="transmembrane region" description="Helical" evidence="2">
    <location>
        <begin position="488"/>
        <end position="511"/>
    </location>
</feature>
<proteinExistence type="predicted"/>
<dbReference type="eggNOG" id="KOG3826">
    <property type="taxonomic scope" value="Eukaryota"/>
</dbReference>
<evidence type="ECO:0008006" key="5">
    <source>
        <dbReference type="Google" id="ProtNLM"/>
    </source>
</evidence>
<dbReference type="InterPro" id="IPR051843">
    <property type="entry name" value="CPA1_transporter"/>
</dbReference>
<keyword evidence="2" id="KW-1133">Transmembrane helix</keyword>
<dbReference type="PaxDb" id="2903-EOD16918"/>
<name>A0A0D3J083_EMIH1</name>
<dbReference type="RefSeq" id="XP_005769347.1">
    <property type="nucleotide sequence ID" value="XM_005769290.1"/>
</dbReference>
<dbReference type="KEGG" id="ehx:EMIHUDRAFT_244664"/>
<protein>
    <recommendedName>
        <fullName evidence="5">Cation/H+ exchanger domain-containing protein</fullName>
    </recommendedName>
</protein>
<organism evidence="3 4">
    <name type="scientific">Emiliania huxleyi (strain CCMP1516)</name>
    <dbReference type="NCBI Taxonomy" id="280463"/>
    <lineage>
        <taxon>Eukaryota</taxon>
        <taxon>Haptista</taxon>
        <taxon>Haptophyta</taxon>
        <taxon>Prymnesiophyceae</taxon>
        <taxon>Isochrysidales</taxon>
        <taxon>Noelaerhabdaceae</taxon>
        <taxon>Emiliania</taxon>
    </lineage>
</organism>
<sequence length="595" mass="60661">MRLRADPYRSQITVKQDTKRGQRISNLENLENTGGATEQRAQRSGDHGGGRSAAPSSATERRAQRTETNTVAAAIAAVATPVAGSFDMDVESASDEDNEPSPPRLRGSMSLLLQQRSRELVSLARSRALSARQRADATFGVLHLLLASALIVLSVGLAGCSLSHGCSADPVGLPGGPLFSLLAVLTSSRVGAAAVEAAGRGVPGLCGSLLACCALVNIDGALDTSDELFRLVAGVAKAAALSTIMLRAGLGLDFGVLRSNPRFVATLAAVPCFAEACTVAVASRWALPFLSSGWSLLLGFLLADVSPAVTTPLLLDLQARARGLGAERGIPSLLLAAANLNSVLAIVGYGVVFGGVFSGGGRPAWQTVGLGGLELLCGAGAGWLGAAACLSVWRTARDGADRHGLLVGGATVLLLASQRVDMAGGGCLAVMVMGLTLREGVLSRMPAEAGSVAEADCVLRAGWASFGAPVIFGLLGASMDASLLSAPLVAGSFVVIVCGLAGRAVACWLCVRSHGWSAAEQLFGVVTWCPKATAALSSVALDYVAEHLAGLPEYGAEMERAEALLTCAVLSIMVTAPLFAAVIAKVGQWGPEASS</sequence>
<feature type="transmembrane region" description="Helical" evidence="2">
    <location>
        <begin position="228"/>
        <end position="250"/>
    </location>
</feature>
<reference evidence="4" key="1">
    <citation type="journal article" date="2013" name="Nature">
        <title>Pan genome of the phytoplankton Emiliania underpins its global distribution.</title>
        <authorList>
            <person name="Read B.A."/>
            <person name="Kegel J."/>
            <person name="Klute M.J."/>
            <person name="Kuo A."/>
            <person name="Lefebvre S.C."/>
            <person name="Maumus F."/>
            <person name="Mayer C."/>
            <person name="Miller J."/>
            <person name="Monier A."/>
            <person name="Salamov A."/>
            <person name="Young J."/>
            <person name="Aguilar M."/>
            <person name="Claverie J.M."/>
            <person name="Frickenhaus S."/>
            <person name="Gonzalez K."/>
            <person name="Herman E.K."/>
            <person name="Lin Y.C."/>
            <person name="Napier J."/>
            <person name="Ogata H."/>
            <person name="Sarno A.F."/>
            <person name="Shmutz J."/>
            <person name="Schroeder D."/>
            <person name="de Vargas C."/>
            <person name="Verret F."/>
            <person name="von Dassow P."/>
            <person name="Valentin K."/>
            <person name="Van de Peer Y."/>
            <person name="Wheeler G."/>
            <person name="Dacks J.B."/>
            <person name="Delwiche C.F."/>
            <person name="Dyhrman S.T."/>
            <person name="Glockner G."/>
            <person name="John U."/>
            <person name="Richards T."/>
            <person name="Worden A.Z."/>
            <person name="Zhang X."/>
            <person name="Grigoriev I.V."/>
            <person name="Allen A.E."/>
            <person name="Bidle K."/>
            <person name="Borodovsky M."/>
            <person name="Bowler C."/>
            <person name="Brownlee C."/>
            <person name="Cock J.M."/>
            <person name="Elias M."/>
            <person name="Gladyshev V.N."/>
            <person name="Groth M."/>
            <person name="Guda C."/>
            <person name="Hadaegh A."/>
            <person name="Iglesias-Rodriguez M.D."/>
            <person name="Jenkins J."/>
            <person name="Jones B.M."/>
            <person name="Lawson T."/>
            <person name="Leese F."/>
            <person name="Lindquist E."/>
            <person name="Lobanov A."/>
            <person name="Lomsadze A."/>
            <person name="Malik S.B."/>
            <person name="Marsh M.E."/>
            <person name="Mackinder L."/>
            <person name="Mock T."/>
            <person name="Mueller-Roeber B."/>
            <person name="Pagarete A."/>
            <person name="Parker M."/>
            <person name="Probert I."/>
            <person name="Quesneville H."/>
            <person name="Raines C."/>
            <person name="Rensing S.A."/>
            <person name="Riano-Pachon D.M."/>
            <person name="Richier S."/>
            <person name="Rokitta S."/>
            <person name="Shiraiwa Y."/>
            <person name="Soanes D.M."/>
            <person name="van der Giezen M."/>
            <person name="Wahlund T.M."/>
            <person name="Williams B."/>
            <person name="Wilson W."/>
            <person name="Wolfe G."/>
            <person name="Wurch L.L."/>
        </authorList>
    </citation>
    <scope>NUCLEOTIDE SEQUENCE</scope>
</reference>
<feature type="region of interest" description="Disordered" evidence="1">
    <location>
        <begin position="1"/>
        <end position="68"/>
    </location>
</feature>
<keyword evidence="4" id="KW-1185">Reference proteome</keyword>
<dbReference type="EnsemblProtists" id="EOD16918">
    <property type="protein sequence ID" value="EOD16918"/>
    <property type="gene ID" value="EMIHUDRAFT_244664"/>
</dbReference>
<feature type="compositionally biased region" description="Polar residues" evidence="1">
    <location>
        <begin position="23"/>
        <end position="36"/>
    </location>
</feature>
<feature type="transmembrane region" description="Helical" evidence="2">
    <location>
        <begin position="563"/>
        <end position="584"/>
    </location>
</feature>
<keyword evidence="2" id="KW-0812">Transmembrane</keyword>
<dbReference type="Proteomes" id="UP000013827">
    <property type="component" value="Unassembled WGS sequence"/>
</dbReference>
<dbReference type="PANTHER" id="PTHR31102:SF1">
    <property type="entry name" value="CATION_H+ EXCHANGER DOMAIN-CONTAINING PROTEIN"/>
    <property type="match status" value="1"/>
</dbReference>
<dbReference type="PANTHER" id="PTHR31102">
    <property type="match status" value="1"/>
</dbReference>
<evidence type="ECO:0000256" key="2">
    <source>
        <dbReference type="SAM" id="Phobius"/>
    </source>
</evidence>
<dbReference type="AlphaFoldDB" id="A0A0D3J083"/>
<feature type="transmembrane region" description="Helical" evidence="2">
    <location>
        <begin position="137"/>
        <end position="158"/>
    </location>
</feature>
<evidence type="ECO:0000256" key="1">
    <source>
        <dbReference type="SAM" id="MobiDB-lite"/>
    </source>
</evidence>
<feature type="transmembrane region" description="Helical" evidence="2">
    <location>
        <begin position="372"/>
        <end position="393"/>
    </location>
</feature>
<dbReference type="GO" id="GO:0098662">
    <property type="term" value="P:inorganic cation transmembrane transport"/>
    <property type="evidence" value="ECO:0007669"/>
    <property type="project" value="TreeGrafter"/>
</dbReference>